<evidence type="ECO:0000256" key="4">
    <source>
        <dbReference type="ARBA" id="ARBA00022679"/>
    </source>
</evidence>
<evidence type="ECO:0000256" key="6">
    <source>
        <dbReference type="ARBA" id="ARBA00023163"/>
    </source>
</evidence>
<dbReference type="GO" id="GO:0043527">
    <property type="term" value="C:tRNA methyltransferase complex"/>
    <property type="evidence" value="ECO:0007669"/>
    <property type="project" value="UniProtKB-ARBA"/>
</dbReference>
<keyword evidence="3" id="KW-0489">Methyltransferase</keyword>
<evidence type="ECO:0000313" key="16">
    <source>
        <dbReference type="Proteomes" id="UP000050741"/>
    </source>
</evidence>
<feature type="compositionally biased region" description="Basic and acidic residues" evidence="13">
    <location>
        <begin position="41"/>
        <end position="55"/>
    </location>
</feature>
<dbReference type="SMART" id="SM01401">
    <property type="entry name" value="Sds3"/>
    <property type="match status" value="1"/>
</dbReference>
<dbReference type="InterPro" id="IPR059073">
    <property type="entry name" value="TRMT11_N"/>
</dbReference>
<evidence type="ECO:0000256" key="11">
    <source>
        <dbReference type="ARBA" id="ARBA00067484"/>
    </source>
</evidence>
<evidence type="ECO:0000256" key="7">
    <source>
        <dbReference type="ARBA" id="ARBA00023242"/>
    </source>
</evidence>
<dbReference type="GO" id="GO:0032259">
    <property type="term" value="P:methylation"/>
    <property type="evidence" value="ECO:0007669"/>
    <property type="project" value="UniProtKB-KW"/>
</dbReference>
<dbReference type="InterPro" id="IPR002052">
    <property type="entry name" value="DNA_methylase_N6_adenine_CS"/>
</dbReference>
<evidence type="ECO:0000256" key="12">
    <source>
        <dbReference type="ARBA" id="ARBA00075308"/>
    </source>
</evidence>
<dbReference type="GO" id="GO:0160102">
    <property type="term" value="F:tRNA (guanine(10)-N2)-methyltransferase activity"/>
    <property type="evidence" value="ECO:0007669"/>
    <property type="project" value="UniProtKB-EC"/>
</dbReference>
<proteinExistence type="predicted"/>
<evidence type="ECO:0000259" key="14">
    <source>
        <dbReference type="Pfam" id="PF01170"/>
    </source>
</evidence>
<dbReference type="SUPFAM" id="SSF53335">
    <property type="entry name" value="S-adenosyl-L-methionine-dependent methyltransferases"/>
    <property type="match status" value="1"/>
</dbReference>
<sequence length="858" mass="94856">MGSPSSLLCASPAEGKGTAFDLQRDSVIIMRLSRILRDPLERERQSLTEEKHSDYQKGLGLARQRSDRRFEQIRIEEMEEKTRVGREYEEGISLLEQEYEKKLKELEESFYKELEEQKRSLDNEINALDIAQPPLGNSKEPLVSCVNHQHHQGGHGHQHPNAANALHPPPAPIGGKKFLRREVPISIQPTERGASIVEQCRFCDELGAVGSVGLVDGGAGGVVKRRTQTKKGGFPFGFLGMGGSGGAFAGSVGSASGGMSNSSLTIPYLLSGSAISEDVQLLGIDSTHHNHLKERSSLGSGLGQDGGASGEGMTLLGNPWHSAGGEMADEEGGERAIGPSGRHHRRVLLEQNKLILDGKTFHRFQNVYIELISSGRMPATIRSISEGRYAEFRSVITGDIRVITATKDDLESGRVRAEFEAICRQQGICLVPKFSSDGSHVQLLEFPNGEADVQRLLERSMLVKWAFELVAEGDSHEEVMAKLGSDAGSSLASFDLPEQSWCLLVRPQRRKRSGDYIRSVVERYTSMPLLRRAPVELMNPQNVFTLIEMYGEEGVGRRDSPNKVFFARLALFSLSGRRYIGNSTMDPELAFIQTNLANVRPGAVVMDPFCGTGGLLLSAAHFGSYVFGVEIKWDVARAKGKSSRAGEHWLNAEQSIRANFDQYDLCDGRFLGVVLADSSRPELWHHSAADGTIDAIITDPPYGIREKGQRLGVHNRSAKGDNRSKVGRMEHKMAENGPSAESELTQQGAVIGNEEQILHFDVGYPEKQKYAMSNVFLDLMDLAARLLRPGGRLAFWFPVYSSRRLLVYEKFRQPLVEGTDQQRERAHFELDCYAEKTFRQKVFNNNSSEGVKGEKESA</sequence>
<reference evidence="16" key="1">
    <citation type="submission" date="2014-05" db="EMBL/GenBank/DDBJ databases">
        <title>The genome and life-stage specific transcriptomes of Globodera pallida elucidate key aspects of plant parasitism by a cyst nematode.</title>
        <authorList>
            <person name="Cotton J.A."/>
            <person name="Lilley C.J."/>
            <person name="Jones L.M."/>
            <person name="Kikuchi T."/>
            <person name="Reid A.J."/>
            <person name="Thorpe P."/>
            <person name="Tsai I.J."/>
            <person name="Beasley H."/>
            <person name="Blok V."/>
            <person name="Cock P.J.A."/>
            <person name="Van den Akker S.E."/>
            <person name="Holroyd N."/>
            <person name="Hunt M."/>
            <person name="Mantelin S."/>
            <person name="Naghra H."/>
            <person name="Pain A."/>
            <person name="Palomares-Rius J.E."/>
            <person name="Zarowiecki M."/>
            <person name="Berriman M."/>
            <person name="Jones J.T."/>
            <person name="Urwin P.E."/>
        </authorList>
    </citation>
    <scope>NUCLEOTIDE SEQUENCE [LARGE SCALE GENOMIC DNA]</scope>
    <source>
        <strain evidence="16">Lindley</strain>
    </source>
</reference>
<name>A0A183CI06_GLOPA</name>
<dbReference type="InterPro" id="IPR029063">
    <property type="entry name" value="SAM-dependent_MTases_sf"/>
</dbReference>
<reference evidence="17" key="2">
    <citation type="submission" date="2016-06" db="UniProtKB">
        <authorList>
            <consortium name="WormBaseParasite"/>
        </authorList>
    </citation>
    <scope>IDENTIFICATION</scope>
</reference>
<dbReference type="InterPro" id="IPR000241">
    <property type="entry name" value="RlmKL-like_Mtase"/>
</dbReference>
<dbReference type="Proteomes" id="UP000050741">
    <property type="component" value="Unassembled WGS sequence"/>
</dbReference>
<dbReference type="PROSITE" id="PS00092">
    <property type="entry name" value="N6_MTASE"/>
    <property type="match status" value="1"/>
</dbReference>
<keyword evidence="7" id="KW-0539">Nucleus</keyword>
<feature type="region of interest" description="Disordered" evidence="13">
    <location>
        <begin position="41"/>
        <end position="62"/>
    </location>
</feature>
<dbReference type="PANTHER" id="PTHR13370:SF3">
    <property type="entry name" value="TRNA (GUANINE(10)-N2)-METHYLTRANSFERASE HOMOLOG"/>
    <property type="match status" value="1"/>
</dbReference>
<evidence type="ECO:0000256" key="1">
    <source>
        <dbReference type="ARBA" id="ARBA00004123"/>
    </source>
</evidence>
<comment type="catalytic activity">
    <reaction evidence="8">
        <text>guanosine(10) in tRNA + S-adenosyl-L-methionine = N(2)-methylguanosine(10) in tRNA + S-adenosyl-L-homocysteine + H(+)</text>
        <dbReference type="Rhea" id="RHEA:43128"/>
        <dbReference type="Rhea" id="RHEA-COMP:10355"/>
        <dbReference type="Rhea" id="RHEA-COMP:10357"/>
        <dbReference type="ChEBI" id="CHEBI:15378"/>
        <dbReference type="ChEBI" id="CHEBI:57856"/>
        <dbReference type="ChEBI" id="CHEBI:59789"/>
        <dbReference type="ChEBI" id="CHEBI:74269"/>
        <dbReference type="ChEBI" id="CHEBI:74481"/>
        <dbReference type="EC" id="2.1.1.214"/>
    </reaction>
    <physiologicalReaction direction="left-to-right" evidence="8">
        <dbReference type="Rhea" id="RHEA:43129"/>
    </physiologicalReaction>
</comment>
<dbReference type="GO" id="GO:0003676">
    <property type="term" value="F:nucleic acid binding"/>
    <property type="evidence" value="ECO:0007669"/>
    <property type="project" value="InterPro"/>
</dbReference>
<dbReference type="GO" id="GO:0010468">
    <property type="term" value="P:regulation of gene expression"/>
    <property type="evidence" value="ECO:0007669"/>
    <property type="project" value="UniProtKB-ARBA"/>
</dbReference>
<protein>
    <recommendedName>
        <fullName evidence="11">tRNA (guanine(10)-N(2))-methyltransferase TRMT11</fullName>
    </recommendedName>
    <alternativeName>
        <fullName evidence="12">tRNA methyltransferase 11 homolog</fullName>
    </alternativeName>
</protein>
<evidence type="ECO:0000259" key="15">
    <source>
        <dbReference type="Pfam" id="PF25904"/>
    </source>
</evidence>
<keyword evidence="16" id="KW-1185">Reference proteome</keyword>
<feature type="domain" description="tRNA (guanine(10)-N(2))-methyltransferase TRMT11 N-terminal" evidence="15">
    <location>
        <begin position="416"/>
        <end position="569"/>
    </location>
</feature>
<evidence type="ECO:0000256" key="3">
    <source>
        <dbReference type="ARBA" id="ARBA00022603"/>
    </source>
</evidence>
<dbReference type="Pfam" id="PF08598">
    <property type="entry name" value="Sds3"/>
    <property type="match status" value="1"/>
</dbReference>
<dbReference type="AlphaFoldDB" id="A0A183CI06"/>
<dbReference type="InterPro" id="IPR013907">
    <property type="entry name" value="Sds3"/>
</dbReference>
<comment type="subunit">
    <text evidence="10">Part of the heterodimeric TRMT11-TRM112 methyltransferase complex; this complex forms an active tRNA methyltransferase, where TRMT112 acts as an activator of the catalytic subunit TRMT11.</text>
</comment>
<dbReference type="PANTHER" id="PTHR13370">
    <property type="entry name" value="RNA METHYLASE-RELATED"/>
    <property type="match status" value="1"/>
</dbReference>
<keyword evidence="5" id="KW-0805">Transcription regulation</keyword>
<accession>A0A183CI06</accession>
<evidence type="ECO:0000256" key="5">
    <source>
        <dbReference type="ARBA" id="ARBA00023015"/>
    </source>
</evidence>
<dbReference type="PRINTS" id="PR00507">
    <property type="entry name" value="N12N6MTFRASE"/>
</dbReference>
<evidence type="ECO:0000256" key="2">
    <source>
        <dbReference type="ARBA" id="ARBA00022491"/>
    </source>
</evidence>
<dbReference type="CDD" id="cd02440">
    <property type="entry name" value="AdoMet_MTases"/>
    <property type="match status" value="1"/>
</dbReference>
<feature type="compositionally biased region" description="Gly residues" evidence="13">
    <location>
        <begin position="300"/>
        <end position="310"/>
    </location>
</feature>
<dbReference type="Pfam" id="PF25904">
    <property type="entry name" value="Tmrp11_N"/>
    <property type="match status" value="1"/>
</dbReference>
<comment type="subcellular location">
    <subcellularLocation>
        <location evidence="1">Nucleus</location>
    </subcellularLocation>
</comment>
<dbReference type="GO" id="GO:0005737">
    <property type="term" value="C:cytoplasm"/>
    <property type="evidence" value="ECO:0007669"/>
    <property type="project" value="TreeGrafter"/>
</dbReference>
<evidence type="ECO:0000256" key="8">
    <source>
        <dbReference type="ARBA" id="ARBA00050985"/>
    </source>
</evidence>
<dbReference type="Pfam" id="PF01170">
    <property type="entry name" value="UPF0020"/>
    <property type="match status" value="1"/>
</dbReference>
<feature type="region of interest" description="Disordered" evidence="13">
    <location>
        <begin position="293"/>
        <end position="342"/>
    </location>
</feature>
<evidence type="ECO:0000313" key="17">
    <source>
        <dbReference type="WBParaSite" id="GPLIN_001251200"/>
    </source>
</evidence>
<dbReference type="WBParaSite" id="GPLIN_001251200">
    <property type="protein sequence ID" value="GPLIN_001251200"/>
    <property type="gene ID" value="GPLIN_001251200"/>
</dbReference>
<evidence type="ECO:0000256" key="13">
    <source>
        <dbReference type="SAM" id="MobiDB-lite"/>
    </source>
</evidence>
<feature type="domain" description="Ribosomal RNA large subunit methyltransferase K/L-like methyltransferase" evidence="14">
    <location>
        <begin position="577"/>
        <end position="706"/>
    </location>
</feature>
<evidence type="ECO:0000256" key="10">
    <source>
        <dbReference type="ARBA" id="ARBA00065434"/>
    </source>
</evidence>
<keyword evidence="6" id="KW-0804">Transcription</keyword>
<dbReference type="GO" id="GO:0005654">
    <property type="term" value="C:nucleoplasm"/>
    <property type="evidence" value="ECO:0007669"/>
    <property type="project" value="UniProtKB-ARBA"/>
</dbReference>
<evidence type="ECO:0000256" key="9">
    <source>
        <dbReference type="ARBA" id="ARBA00056270"/>
    </source>
</evidence>
<organism evidence="16 17">
    <name type="scientific">Globodera pallida</name>
    <name type="common">Potato cyst nematode worm</name>
    <name type="synonym">Heterodera pallida</name>
    <dbReference type="NCBI Taxonomy" id="36090"/>
    <lineage>
        <taxon>Eukaryota</taxon>
        <taxon>Metazoa</taxon>
        <taxon>Ecdysozoa</taxon>
        <taxon>Nematoda</taxon>
        <taxon>Chromadorea</taxon>
        <taxon>Rhabditida</taxon>
        <taxon>Tylenchina</taxon>
        <taxon>Tylenchomorpha</taxon>
        <taxon>Tylenchoidea</taxon>
        <taxon>Heteroderidae</taxon>
        <taxon>Heteroderinae</taxon>
        <taxon>Globodera</taxon>
    </lineage>
</organism>
<keyword evidence="4" id="KW-0808">Transferase</keyword>
<comment type="function">
    <text evidence="9">Catalytic subunit of the TRMT11-TRM112 methyltransferase complex, that specifically mediates the S-adenosyl-L-methionine-dependent N(2)-methylation of guanosine nucleotide at position 10 (m2G10) in tRNAs. This is one of the major tRNA (guanine-N(2))-methyltransferases.</text>
</comment>
<keyword evidence="2" id="KW-0678">Repressor</keyword>
<dbReference type="Gene3D" id="3.40.50.150">
    <property type="entry name" value="Vaccinia Virus protein VP39"/>
    <property type="match status" value="1"/>
</dbReference>